<evidence type="ECO:0000313" key="2">
    <source>
        <dbReference type="EMBL" id="KAL0950548.1"/>
    </source>
</evidence>
<proteinExistence type="predicted"/>
<sequence>MVIKTLDALSPVDFCRRFEDDQPSLSAYPDSGSSRALDGLRWALGRDKCILEVRGWFPNCQLPFPERVVNEALDVIMPRPLCQSWRGRSLPSSPTEVTWAPPTKTTPLSYMQDSSFKMWFCGAALFFLILAAASSVYVLLARAKKPTLRSSHSHIAEDEEEEEEELCIAKPVVHTILFAKKCLSLAYLLPLQWWILSALSLSVQIFRALTVDTFAWTWTSFFSIIGAGYTVTGVAEALAALGLTPHELAPDKYSSFINTLRWSRLILTSTFEDAWDGLHHVCDKIKIIAEQLGASGTRVFLRAQKAFRRYILSSSCTYNRTKNRLGMYTNAGAYALRAIFTPIYDAIRLHRTTEDAFYLFDVREEKMIRPHNEFRIRMGKTRFTTYTEKLTYGTSRYAWTSRTERLASSSGPMSSRRSPTPAT</sequence>
<dbReference type="EMBL" id="JASNQZ010000011">
    <property type="protein sequence ID" value="KAL0950548.1"/>
    <property type="molecule type" value="Genomic_DNA"/>
</dbReference>
<evidence type="ECO:0000313" key="3">
    <source>
        <dbReference type="Proteomes" id="UP001556367"/>
    </source>
</evidence>
<reference evidence="3" key="1">
    <citation type="submission" date="2024-06" db="EMBL/GenBank/DDBJ databases">
        <title>Multi-omics analyses provide insights into the biosynthesis of the anticancer antibiotic pleurotin in Hohenbuehelia grisea.</title>
        <authorList>
            <person name="Weaver J.A."/>
            <person name="Alberti F."/>
        </authorList>
    </citation>
    <scope>NUCLEOTIDE SEQUENCE [LARGE SCALE GENOMIC DNA]</scope>
    <source>
        <strain evidence="3">T-177</strain>
    </source>
</reference>
<evidence type="ECO:0000256" key="1">
    <source>
        <dbReference type="SAM" id="Phobius"/>
    </source>
</evidence>
<organism evidence="2 3">
    <name type="scientific">Hohenbuehelia grisea</name>
    <dbReference type="NCBI Taxonomy" id="104357"/>
    <lineage>
        <taxon>Eukaryota</taxon>
        <taxon>Fungi</taxon>
        <taxon>Dikarya</taxon>
        <taxon>Basidiomycota</taxon>
        <taxon>Agaricomycotina</taxon>
        <taxon>Agaricomycetes</taxon>
        <taxon>Agaricomycetidae</taxon>
        <taxon>Agaricales</taxon>
        <taxon>Pleurotineae</taxon>
        <taxon>Pleurotaceae</taxon>
        <taxon>Hohenbuehelia</taxon>
    </lineage>
</organism>
<keyword evidence="1" id="KW-0472">Membrane</keyword>
<feature type="transmembrane region" description="Helical" evidence="1">
    <location>
        <begin position="218"/>
        <end position="243"/>
    </location>
</feature>
<feature type="transmembrane region" description="Helical" evidence="1">
    <location>
        <begin position="185"/>
        <end position="206"/>
    </location>
</feature>
<comment type="caution">
    <text evidence="2">The sequence shown here is derived from an EMBL/GenBank/DDBJ whole genome shotgun (WGS) entry which is preliminary data.</text>
</comment>
<dbReference type="Proteomes" id="UP001556367">
    <property type="component" value="Unassembled WGS sequence"/>
</dbReference>
<accession>A0ABR3J4W5</accession>
<keyword evidence="1" id="KW-1133">Transmembrane helix</keyword>
<feature type="transmembrane region" description="Helical" evidence="1">
    <location>
        <begin position="116"/>
        <end position="140"/>
    </location>
</feature>
<protein>
    <submittedName>
        <fullName evidence="2">Uncharacterized protein</fullName>
    </submittedName>
</protein>
<keyword evidence="3" id="KW-1185">Reference proteome</keyword>
<keyword evidence="1" id="KW-0812">Transmembrane</keyword>
<name>A0ABR3J4W5_9AGAR</name>
<gene>
    <name evidence="2" type="ORF">HGRIS_007355</name>
</gene>